<sequence length="161" mass="18216">MYRLTDSFPYLLNRVGVRIGELFTERLKPYDVTLPMYRVLASLWERSDQRLNELSKATVMEVSTLSRLIGTMETRGHVTRHRLDDNARVVAINLTAAGRALAEELIPLAMQFEEVAIHSFGKAEVLRLKSAMEAVYEHLNALDPEALQVPPGKRAGRRAAR</sequence>
<dbReference type="GO" id="GO:0003677">
    <property type="term" value="F:DNA binding"/>
    <property type="evidence" value="ECO:0007669"/>
    <property type="project" value="UniProtKB-KW"/>
</dbReference>
<evidence type="ECO:0000259" key="1">
    <source>
        <dbReference type="PROSITE" id="PS50995"/>
    </source>
</evidence>
<dbReference type="GO" id="GO:0003700">
    <property type="term" value="F:DNA-binding transcription factor activity"/>
    <property type="evidence" value="ECO:0007669"/>
    <property type="project" value="InterPro"/>
</dbReference>
<dbReference type="SMART" id="SM00347">
    <property type="entry name" value="HTH_MARR"/>
    <property type="match status" value="1"/>
</dbReference>
<proteinExistence type="predicted"/>
<dbReference type="Gene3D" id="1.10.10.10">
    <property type="entry name" value="Winged helix-like DNA-binding domain superfamily/Winged helix DNA-binding domain"/>
    <property type="match status" value="1"/>
</dbReference>
<keyword evidence="2" id="KW-0238">DNA-binding</keyword>
<protein>
    <submittedName>
        <fullName evidence="2">DNA-binding MarR family transcriptional regulator</fullName>
    </submittedName>
</protein>
<evidence type="ECO:0000313" key="2">
    <source>
        <dbReference type="EMBL" id="NYE82045.1"/>
    </source>
</evidence>
<dbReference type="Pfam" id="PF01047">
    <property type="entry name" value="MarR"/>
    <property type="match status" value="1"/>
</dbReference>
<dbReference type="InterPro" id="IPR036390">
    <property type="entry name" value="WH_DNA-bd_sf"/>
</dbReference>
<evidence type="ECO:0000313" key="3">
    <source>
        <dbReference type="Proteomes" id="UP000542125"/>
    </source>
</evidence>
<organism evidence="2 3">
    <name type="scientific">Pigmentiphaga litoralis</name>
    <dbReference type="NCBI Taxonomy" id="516702"/>
    <lineage>
        <taxon>Bacteria</taxon>
        <taxon>Pseudomonadati</taxon>
        <taxon>Pseudomonadota</taxon>
        <taxon>Betaproteobacteria</taxon>
        <taxon>Burkholderiales</taxon>
        <taxon>Alcaligenaceae</taxon>
        <taxon>Pigmentiphaga</taxon>
    </lineage>
</organism>
<keyword evidence="3" id="KW-1185">Reference proteome</keyword>
<comment type="caution">
    <text evidence="2">The sequence shown here is derived from an EMBL/GenBank/DDBJ whole genome shotgun (WGS) entry which is preliminary data.</text>
</comment>
<dbReference type="GO" id="GO:0006950">
    <property type="term" value="P:response to stress"/>
    <property type="evidence" value="ECO:0007669"/>
    <property type="project" value="TreeGrafter"/>
</dbReference>
<reference evidence="2 3" key="1">
    <citation type="submission" date="2020-07" db="EMBL/GenBank/DDBJ databases">
        <title>Genomic Encyclopedia of Type Strains, Phase IV (KMG-V): Genome sequencing to study the core and pangenomes of soil and plant-associated prokaryotes.</title>
        <authorList>
            <person name="Whitman W."/>
        </authorList>
    </citation>
    <scope>NUCLEOTIDE SEQUENCE [LARGE SCALE GENOMIC DNA]</scope>
    <source>
        <strain evidence="2 3">SAS40</strain>
    </source>
</reference>
<dbReference type="PROSITE" id="PS50995">
    <property type="entry name" value="HTH_MARR_2"/>
    <property type="match status" value="1"/>
</dbReference>
<dbReference type="PANTHER" id="PTHR33164:SF89">
    <property type="entry name" value="MARR FAMILY REGULATORY PROTEIN"/>
    <property type="match status" value="1"/>
</dbReference>
<feature type="domain" description="HTH marR-type" evidence="1">
    <location>
        <begin position="5"/>
        <end position="137"/>
    </location>
</feature>
<gene>
    <name evidence="2" type="ORF">FHW18_001316</name>
</gene>
<dbReference type="InterPro" id="IPR039422">
    <property type="entry name" value="MarR/SlyA-like"/>
</dbReference>
<accession>A0A7Y9ISJ8</accession>
<dbReference type="Proteomes" id="UP000542125">
    <property type="component" value="Unassembled WGS sequence"/>
</dbReference>
<dbReference type="RefSeq" id="WP_179584542.1">
    <property type="nucleotide sequence ID" value="NZ_JACBYR010000001.1"/>
</dbReference>
<dbReference type="InterPro" id="IPR000835">
    <property type="entry name" value="HTH_MarR-typ"/>
</dbReference>
<dbReference type="EMBL" id="JACBYR010000001">
    <property type="protein sequence ID" value="NYE82045.1"/>
    <property type="molecule type" value="Genomic_DNA"/>
</dbReference>
<name>A0A7Y9ISJ8_9BURK</name>
<dbReference type="PANTHER" id="PTHR33164">
    <property type="entry name" value="TRANSCRIPTIONAL REGULATOR, MARR FAMILY"/>
    <property type="match status" value="1"/>
</dbReference>
<dbReference type="SUPFAM" id="SSF46785">
    <property type="entry name" value="Winged helix' DNA-binding domain"/>
    <property type="match status" value="1"/>
</dbReference>
<dbReference type="InterPro" id="IPR036388">
    <property type="entry name" value="WH-like_DNA-bd_sf"/>
</dbReference>
<dbReference type="AlphaFoldDB" id="A0A7Y9ISJ8"/>